<dbReference type="Pfam" id="PF00078">
    <property type="entry name" value="RVT_1"/>
    <property type="match status" value="1"/>
</dbReference>
<evidence type="ECO:0000313" key="3">
    <source>
        <dbReference type="Proteomes" id="UP000324800"/>
    </source>
</evidence>
<feature type="non-terminal residue" evidence="2">
    <location>
        <position position="63"/>
    </location>
</feature>
<evidence type="ECO:0000259" key="1">
    <source>
        <dbReference type="Pfam" id="PF00078"/>
    </source>
</evidence>
<reference evidence="2 3" key="1">
    <citation type="submission" date="2019-03" db="EMBL/GenBank/DDBJ databases">
        <title>Single cell metagenomics reveals metabolic interactions within the superorganism composed of flagellate Streblomastix strix and complex community of Bacteroidetes bacteria on its surface.</title>
        <authorList>
            <person name="Treitli S.C."/>
            <person name="Kolisko M."/>
            <person name="Husnik F."/>
            <person name="Keeling P."/>
            <person name="Hampl V."/>
        </authorList>
    </citation>
    <scope>NUCLEOTIDE SEQUENCE [LARGE SCALE GENOMIC DNA]</scope>
    <source>
        <strain evidence="2">ST1C</strain>
    </source>
</reference>
<dbReference type="Proteomes" id="UP000324800">
    <property type="component" value="Unassembled WGS sequence"/>
</dbReference>
<protein>
    <recommendedName>
        <fullName evidence="1">Reverse transcriptase domain-containing protein</fullName>
    </recommendedName>
</protein>
<comment type="caution">
    <text evidence="2">The sequence shown here is derived from an EMBL/GenBank/DDBJ whole genome shotgun (WGS) entry which is preliminary data.</text>
</comment>
<dbReference type="Gene3D" id="3.30.70.270">
    <property type="match status" value="1"/>
</dbReference>
<dbReference type="EMBL" id="SNRW01038540">
    <property type="protein sequence ID" value="KAA6353219.1"/>
    <property type="molecule type" value="Genomic_DNA"/>
</dbReference>
<proteinExistence type="predicted"/>
<dbReference type="SUPFAM" id="SSF56672">
    <property type="entry name" value="DNA/RNA polymerases"/>
    <property type="match status" value="1"/>
</dbReference>
<sequence>MQKFLAFGIQSRTYFYVGMPFGLKTAPYIFNQHLQPAITRLGTLGIMKIVYIGDILILNQNQE</sequence>
<feature type="domain" description="Reverse transcriptase" evidence="1">
    <location>
        <begin position="9"/>
        <end position="62"/>
    </location>
</feature>
<dbReference type="OrthoDB" id="420169at2759"/>
<dbReference type="InterPro" id="IPR000477">
    <property type="entry name" value="RT_dom"/>
</dbReference>
<dbReference type="InterPro" id="IPR043502">
    <property type="entry name" value="DNA/RNA_pol_sf"/>
</dbReference>
<evidence type="ECO:0000313" key="2">
    <source>
        <dbReference type="EMBL" id="KAA6353219.1"/>
    </source>
</evidence>
<dbReference type="InterPro" id="IPR043128">
    <property type="entry name" value="Rev_trsase/Diguanyl_cyclase"/>
</dbReference>
<dbReference type="AlphaFoldDB" id="A0A5J4T433"/>
<name>A0A5J4T433_9EUKA</name>
<accession>A0A5J4T433</accession>
<organism evidence="2 3">
    <name type="scientific">Streblomastix strix</name>
    <dbReference type="NCBI Taxonomy" id="222440"/>
    <lineage>
        <taxon>Eukaryota</taxon>
        <taxon>Metamonada</taxon>
        <taxon>Preaxostyla</taxon>
        <taxon>Oxymonadida</taxon>
        <taxon>Streblomastigidae</taxon>
        <taxon>Streblomastix</taxon>
    </lineage>
</organism>
<gene>
    <name evidence="2" type="ORF">EZS28_051255</name>
</gene>